<dbReference type="InterPro" id="IPR011009">
    <property type="entry name" value="Kinase-like_dom_sf"/>
</dbReference>
<reference evidence="17" key="2">
    <citation type="submission" date="2015-03" db="UniProtKB">
        <authorList>
            <consortium name="EnsemblPlants"/>
        </authorList>
    </citation>
    <scope>IDENTIFICATION</scope>
</reference>
<dbReference type="GO" id="GO:0005524">
    <property type="term" value="F:ATP binding"/>
    <property type="evidence" value="ECO:0007669"/>
    <property type="project" value="UniProtKB-UniRule"/>
</dbReference>
<dbReference type="FunFam" id="1.10.510.10:FF:000240">
    <property type="entry name" value="Lectin-domain containing receptor kinase A4.3"/>
    <property type="match status" value="1"/>
</dbReference>
<dbReference type="PANTHER" id="PTHR46146">
    <property type="entry name" value="SERINE/THREONINE-PROTEIN KINASE-LIKE PROTEIN CCR4"/>
    <property type="match status" value="1"/>
</dbReference>
<dbReference type="CDD" id="cd21037">
    <property type="entry name" value="MLKL_NTD"/>
    <property type="match status" value="2"/>
</dbReference>
<evidence type="ECO:0000256" key="3">
    <source>
        <dbReference type="ARBA" id="ARBA00010217"/>
    </source>
</evidence>
<dbReference type="HOGENOM" id="CLU_284757_0_0_1"/>
<dbReference type="PROSITE" id="PS50011">
    <property type="entry name" value="PROTEIN_KINASE_DOM"/>
    <property type="match status" value="2"/>
</dbReference>
<dbReference type="InterPro" id="IPR045766">
    <property type="entry name" value="MCAfunc"/>
</dbReference>
<evidence type="ECO:0000256" key="9">
    <source>
        <dbReference type="ARBA" id="ARBA00022777"/>
    </source>
</evidence>
<dbReference type="PROSITE" id="PS00107">
    <property type="entry name" value="PROTEIN_KINASE_ATP"/>
    <property type="match status" value="2"/>
</dbReference>
<dbReference type="PANTHER" id="PTHR46146:SF7">
    <property type="entry name" value="OS11G0664000 PROTEIN"/>
    <property type="match status" value="1"/>
</dbReference>
<dbReference type="EnsemblPlants" id="OBART11G22110.1">
    <property type="protein sequence ID" value="OBART11G22110.1"/>
    <property type="gene ID" value="OBART11G22110"/>
</dbReference>
<comment type="subcellular location">
    <subcellularLocation>
        <location evidence="1">Cell membrane</location>
        <topology evidence="1">Single-pass type I membrane protein</topology>
    </subcellularLocation>
</comment>
<feature type="binding site" evidence="15">
    <location>
        <position position="703"/>
    </location>
    <ligand>
        <name>ATP</name>
        <dbReference type="ChEBI" id="CHEBI:30616"/>
    </ligand>
</feature>
<keyword evidence="18" id="KW-1185">Reference proteome</keyword>
<evidence type="ECO:0000256" key="12">
    <source>
        <dbReference type="ARBA" id="ARBA00023136"/>
    </source>
</evidence>
<dbReference type="Gene3D" id="3.30.200.20">
    <property type="entry name" value="Phosphorylase Kinase, domain 1"/>
    <property type="match status" value="2"/>
</dbReference>
<dbReference type="eggNOG" id="KOG1187">
    <property type="taxonomic scope" value="Eukaryota"/>
</dbReference>
<evidence type="ECO:0000313" key="18">
    <source>
        <dbReference type="Proteomes" id="UP000026960"/>
    </source>
</evidence>
<organism evidence="17">
    <name type="scientific">Oryza barthii</name>
    <dbReference type="NCBI Taxonomy" id="65489"/>
    <lineage>
        <taxon>Eukaryota</taxon>
        <taxon>Viridiplantae</taxon>
        <taxon>Streptophyta</taxon>
        <taxon>Embryophyta</taxon>
        <taxon>Tracheophyta</taxon>
        <taxon>Spermatophyta</taxon>
        <taxon>Magnoliopsida</taxon>
        <taxon>Liliopsida</taxon>
        <taxon>Poales</taxon>
        <taxon>Poaceae</taxon>
        <taxon>BOP clade</taxon>
        <taxon>Oryzoideae</taxon>
        <taxon>Oryzeae</taxon>
        <taxon>Oryzinae</taxon>
        <taxon>Oryza</taxon>
    </lineage>
</organism>
<evidence type="ECO:0000313" key="17">
    <source>
        <dbReference type="EnsemblPlants" id="OBART11G22110.1"/>
    </source>
</evidence>
<evidence type="ECO:0000256" key="10">
    <source>
        <dbReference type="ARBA" id="ARBA00022840"/>
    </source>
</evidence>
<protein>
    <recommendedName>
        <fullName evidence="16">Protein kinase domain-containing protein</fullName>
    </recommendedName>
</protein>
<dbReference type="Gramene" id="OBART11G22110.1">
    <property type="protein sequence ID" value="OBART11G22110.1"/>
    <property type="gene ID" value="OBART11G22110"/>
</dbReference>
<dbReference type="FunFam" id="3.30.200.20:FF:000162">
    <property type="entry name" value="Adenine nucleotide alpha hydrolase-like domain kinase"/>
    <property type="match status" value="1"/>
</dbReference>
<dbReference type="InterPro" id="IPR017441">
    <property type="entry name" value="Protein_kinase_ATP_BS"/>
</dbReference>
<comment type="similarity">
    <text evidence="3">In the C-terminal section; belongs to the protein kinase superfamily. Ser/Thr protein kinase family.</text>
</comment>
<dbReference type="SMART" id="SM00220">
    <property type="entry name" value="S_TKc"/>
    <property type="match status" value="2"/>
</dbReference>
<keyword evidence="10 15" id="KW-0067">ATP-binding</keyword>
<evidence type="ECO:0000256" key="1">
    <source>
        <dbReference type="ARBA" id="ARBA00004251"/>
    </source>
</evidence>
<evidence type="ECO:0000256" key="8">
    <source>
        <dbReference type="ARBA" id="ARBA00022741"/>
    </source>
</evidence>
<evidence type="ECO:0000256" key="13">
    <source>
        <dbReference type="ARBA" id="ARBA00023170"/>
    </source>
</evidence>
<evidence type="ECO:0000256" key="7">
    <source>
        <dbReference type="ARBA" id="ARBA00022729"/>
    </source>
</evidence>
<dbReference type="AlphaFoldDB" id="A0A0D3HPQ5"/>
<accession>A0A0D3HPQ5</accession>
<feature type="binding site" evidence="15">
    <location>
        <position position="213"/>
    </location>
    <ligand>
        <name>ATP</name>
        <dbReference type="ChEBI" id="CHEBI:30616"/>
    </ligand>
</feature>
<dbReference type="GO" id="GO:0004672">
    <property type="term" value="F:protein kinase activity"/>
    <property type="evidence" value="ECO:0007669"/>
    <property type="project" value="InterPro"/>
</dbReference>
<keyword evidence="9" id="KW-0418">Kinase</keyword>
<dbReference type="PaxDb" id="65489-OBART11G22110.1"/>
<keyword evidence="5" id="KW-0808">Transferase</keyword>
<evidence type="ECO:0000256" key="5">
    <source>
        <dbReference type="ARBA" id="ARBA00022679"/>
    </source>
</evidence>
<name>A0A0D3HPQ5_9ORYZ</name>
<evidence type="ECO:0000256" key="14">
    <source>
        <dbReference type="ARBA" id="ARBA00023180"/>
    </source>
</evidence>
<keyword evidence="14" id="KW-0325">Glycoprotein</keyword>
<feature type="domain" description="Protein kinase" evidence="16">
    <location>
        <begin position="675"/>
        <end position="1004"/>
    </location>
</feature>
<dbReference type="Gene3D" id="1.20.930.20">
    <property type="entry name" value="Adaptor protein Cbl, N-terminal domain"/>
    <property type="match status" value="2"/>
</dbReference>
<dbReference type="GO" id="GO:0007166">
    <property type="term" value="P:cell surface receptor signaling pathway"/>
    <property type="evidence" value="ECO:0007669"/>
    <property type="project" value="InterPro"/>
</dbReference>
<dbReference type="InterPro" id="IPR059179">
    <property type="entry name" value="MLKL-like_MCAfunc"/>
</dbReference>
<dbReference type="PROSITE" id="PS00108">
    <property type="entry name" value="PROTEIN_KINASE_ST"/>
    <property type="match status" value="2"/>
</dbReference>
<comment type="similarity">
    <text evidence="2">In the N-terminal section; belongs to the leguminous lectin family.</text>
</comment>
<evidence type="ECO:0000256" key="6">
    <source>
        <dbReference type="ARBA" id="ARBA00022692"/>
    </source>
</evidence>
<dbReference type="Proteomes" id="UP000026960">
    <property type="component" value="Chromosome 11"/>
</dbReference>
<dbReference type="Pfam" id="PF00069">
    <property type="entry name" value="Pkinase"/>
    <property type="match status" value="2"/>
</dbReference>
<keyword evidence="4" id="KW-1003">Cell membrane</keyword>
<keyword evidence="7" id="KW-0732">Signal</keyword>
<evidence type="ECO:0000256" key="11">
    <source>
        <dbReference type="ARBA" id="ARBA00022989"/>
    </source>
</evidence>
<evidence type="ECO:0000259" key="16">
    <source>
        <dbReference type="PROSITE" id="PS50011"/>
    </source>
</evidence>
<keyword evidence="12" id="KW-0472">Membrane</keyword>
<reference evidence="17" key="1">
    <citation type="journal article" date="2009" name="Rice">
        <title>De Novo Next Generation Sequencing of Plant Genomes.</title>
        <authorList>
            <person name="Rounsley S."/>
            <person name="Marri P.R."/>
            <person name="Yu Y."/>
            <person name="He R."/>
            <person name="Sisneros N."/>
            <person name="Goicoechea J.L."/>
            <person name="Lee S.J."/>
            <person name="Angelova A."/>
            <person name="Kudrna D."/>
            <person name="Luo M."/>
            <person name="Affourtit J."/>
            <person name="Desany B."/>
            <person name="Knight J."/>
            <person name="Niazi F."/>
            <person name="Egholm M."/>
            <person name="Wing R.A."/>
        </authorList>
    </citation>
    <scope>NUCLEOTIDE SEQUENCE [LARGE SCALE GENOMIC DNA]</scope>
    <source>
        <strain evidence="17">cv. IRGC 105608</strain>
    </source>
</reference>
<evidence type="ECO:0000256" key="2">
    <source>
        <dbReference type="ARBA" id="ARBA00008536"/>
    </source>
</evidence>
<evidence type="ECO:0000256" key="4">
    <source>
        <dbReference type="ARBA" id="ARBA00022475"/>
    </source>
</evidence>
<dbReference type="GO" id="GO:0002229">
    <property type="term" value="P:defense response to oomycetes"/>
    <property type="evidence" value="ECO:0007669"/>
    <property type="project" value="UniProtKB-ARBA"/>
</dbReference>
<dbReference type="Gene3D" id="1.10.510.10">
    <property type="entry name" value="Transferase(Phosphotransferase) domain 1"/>
    <property type="match status" value="2"/>
</dbReference>
<sequence length="1004" mass="112581">MALWGGLGQAATVAQLVGVDVGGLIFMIVQAAATARQNKKECQQLAGRVLLISEMLPQLQLQEAEVMRCRMAELDGVLREAHELVASSCQARSAAYRLVMAGRQADMFRDVQRRIDSCLLDFNIVSHINITRRFDGNYNVPNPSGGTTVTSTYAGPRYKFQIDWELPRTHGVQEFTLKELVAATNNFNSVIGRGGHATVYVGMLQDFREVAIKRANVFLHPDSEEEFRAEITILSQVRHKHIVGLLGWCAVDEDKGLPLVRKKKEKARLLVLEHMKNGSLFDHLHNLQWSSSPVRASWRMRIEILLGVSRAIEYLHDYAVQPIIHRDVKSNNVMLDDTWVPRLVDFGASLTWDEMECSNIVVSGTAGYIDPEYIETSRLRPTSDIYSSGVVMLEVLTGRKALDLNREDNARRLVHLALPLIEAGELRKLLDSRMATEPTPRELEAANLVAHTASRCLQFPGECRPAMSEVATNLKTALELVSGDGLESLSEMWVGLGQAATVAQLAGADVGGLISMIMQAAVTAHQNKKECDHLARRVFMIAELLPHLQDPEVWRPLAGLDEALREAHELVTSCQEKSAVYRFVMAGRQADRFRDVERKIDSYLLVFPFISHIGITRRLDRIYKVLLPDDTILASPSADIPQSPALEIAEHMAFHGDDGDKVFTMAELAAATNNFSSDNQIGTGGFGRIYMGMLPDGREVAVKRKSVDSYPGEEEFMAETTILSQIQHKNIIRLLGWCRTTENRLFRKDKEERLIVYEYMENRSLDGHLHDPLSSSPVATSWKTRVEILLGVSRAIEHLQSYGERPVIHRDVKPSNILLDDTWAPRLSDFGLSLVWDEAADHDTPVYGTYGYVDPEYYIKGRLTPMNDMYNFGVVMLEVLTGKRAYFGEPKERKKRGKQGVILAYSITCSGVIRGHRPHWGVWTGSGGDRQGGSNVVQGDSIPPYTHKTHRCPRSTPFDFFTMNNKLKVLKWLEVEKTTYLSPPPNFLFLDLPLVTGVNLGAWK</sequence>
<dbReference type="InterPro" id="IPR000719">
    <property type="entry name" value="Prot_kinase_dom"/>
</dbReference>
<keyword evidence="6" id="KW-0812">Transmembrane</keyword>
<dbReference type="InterPro" id="IPR036537">
    <property type="entry name" value="Adaptor_Cbl_N_dom_sf"/>
</dbReference>
<keyword evidence="8 15" id="KW-0547">Nucleotide-binding</keyword>
<dbReference type="SUPFAM" id="SSF56112">
    <property type="entry name" value="Protein kinase-like (PK-like)"/>
    <property type="match status" value="2"/>
</dbReference>
<feature type="domain" description="Protein kinase" evidence="16">
    <location>
        <begin position="185"/>
        <end position="454"/>
    </location>
</feature>
<evidence type="ECO:0000256" key="15">
    <source>
        <dbReference type="PROSITE-ProRule" id="PRU10141"/>
    </source>
</evidence>
<dbReference type="GO" id="GO:0005886">
    <property type="term" value="C:plasma membrane"/>
    <property type="evidence" value="ECO:0007669"/>
    <property type="project" value="UniProtKB-SubCell"/>
</dbReference>
<keyword evidence="11" id="KW-1133">Transmembrane helix</keyword>
<dbReference type="Pfam" id="PF19584">
    <property type="entry name" value="MCAfunc"/>
    <property type="match status" value="2"/>
</dbReference>
<dbReference type="STRING" id="65489.A0A0D3HPQ5"/>
<keyword evidence="13" id="KW-0675">Receptor</keyword>
<proteinExistence type="inferred from homology"/>
<dbReference type="InterPro" id="IPR008271">
    <property type="entry name" value="Ser/Thr_kinase_AS"/>
</dbReference>